<feature type="domain" description="Acyltransferase 3" evidence="2">
    <location>
        <begin position="56"/>
        <end position="434"/>
    </location>
</feature>
<accession>A0A915HPD2</accession>
<dbReference type="InterPro" id="IPR052728">
    <property type="entry name" value="O2_lipid_transport_reg"/>
</dbReference>
<name>A0A915HPD2_ROMCU</name>
<dbReference type="WBParaSite" id="nRc.2.0.1.t03366-RA">
    <property type="protein sequence ID" value="nRc.2.0.1.t03366-RA"/>
    <property type="gene ID" value="nRc.2.0.1.g03366"/>
</dbReference>
<evidence type="ECO:0000256" key="1">
    <source>
        <dbReference type="SAM" id="Phobius"/>
    </source>
</evidence>
<protein>
    <submittedName>
        <fullName evidence="4">Acyltransferase 3 domain-containing protein</fullName>
    </submittedName>
</protein>
<keyword evidence="1" id="KW-1133">Transmembrane helix</keyword>
<reference evidence="4" key="1">
    <citation type="submission" date="2022-11" db="UniProtKB">
        <authorList>
            <consortium name="WormBaseParasite"/>
        </authorList>
    </citation>
    <scope>IDENTIFICATION</scope>
</reference>
<dbReference type="Pfam" id="PF01757">
    <property type="entry name" value="Acyl_transf_3"/>
    <property type="match status" value="1"/>
</dbReference>
<dbReference type="Proteomes" id="UP000887565">
    <property type="component" value="Unplaced"/>
</dbReference>
<feature type="transmembrane region" description="Helical" evidence="1">
    <location>
        <begin position="337"/>
        <end position="357"/>
    </location>
</feature>
<feature type="transmembrane region" description="Helical" evidence="1">
    <location>
        <begin position="309"/>
        <end position="325"/>
    </location>
</feature>
<feature type="transmembrane region" description="Helical" evidence="1">
    <location>
        <begin position="254"/>
        <end position="273"/>
    </location>
</feature>
<keyword evidence="1" id="KW-0472">Membrane</keyword>
<keyword evidence="1" id="KW-0812">Transmembrane</keyword>
<proteinExistence type="predicted"/>
<keyword evidence="3" id="KW-1185">Reference proteome</keyword>
<dbReference type="InterPro" id="IPR002656">
    <property type="entry name" value="Acyl_transf_3_dom"/>
</dbReference>
<evidence type="ECO:0000313" key="4">
    <source>
        <dbReference type="WBParaSite" id="nRc.2.0.1.t03366-RA"/>
    </source>
</evidence>
<sequence length="508" mass="58488">MKRSAEKRKLSASEMKTRNDAKTAILIEILLAFSIYKNTKKIFDVSPDSTKDHVKCIHGIRALSIIWVIFAHSYSSGTLFVDNAFDILAIPNNILNQLMLNATLAVDAFFFMSGTLLAYLQLRRMKCNDGKHAYNWKKWSQLLAHRYFRSVVFLCAFCAFAPLISRLTPVYAFVLFVQIFLIRYSTDGPLWNPGGFEPKLCRTGWWTNLAYINNLISLDRSCMVWSWYLANDTQFFVISLPLIMLLWTNGTLGILAISLLIVATSIIRGFIVMSNDAFPPINIFYNDLERLQSTEEFTYKVYFSPHCRIGPYLVGLLVGYILFKYRKSFKLSMISNMLLWVASFALGLGVLFGMYDFCKTGRISDIGKAIYGSSCRVLWSLFLAWIVLAASTGHGGFINKFLSSKRWKPMSRLVYSAYLVHPIIMLLYYTSFMKPIHYEGHYQLAYSCEQNIMNECYCTGDANVKYQYHLQRHRTIAASGYDVHPWPDFAFNTNWDFLEALKTGQYMR</sequence>
<dbReference type="AlphaFoldDB" id="A0A915HPD2"/>
<organism evidence="3 4">
    <name type="scientific">Romanomermis culicivorax</name>
    <name type="common">Nematode worm</name>
    <dbReference type="NCBI Taxonomy" id="13658"/>
    <lineage>
        <taxon>Eukaryota</taxon>
        <taxon>Metazoa</taxon>
        <taxon>Ecdysozoa</taxon>
        <taxon>Nematoda</taxon>
        <taxon>Enoplea</taxon>
        <taxon>Dorylaimia</taxon>
        <taxon>Mermithida</taxon>
        <taxon>Mermithoidea</taxon>
        <taxon>Mermithidae</taxon>
        <taxon>Romanomermis</taxon>
    </lineage>
</organism>
<evidence type="ECO:0000313" key="3">
    <source>
        <dbReference type="Proteomes" id="UP000887565"/>
    </source>
</evidence>
<feature type="transmembrane region" description="Helical" evidence="1">
    <location>
        <begin position="410"/>
        <end position="429"/>
    </location>
</feature>
<evidence type="ECO:0000259" key="2">
    <source>
        <dbReference type="Pfam" id="PF01757"/>
    </source>
</evidence>
<dbReference type="PANTHER" id="PTHR11161">
    <property type="entry name" value="O-ACYLTRANSFERASE"/>
    <property type="match status" value="1"/>
</dbReference>
<dbReference type="OMA" id="PTQQIER"/>
<feature type="transmembrane region" description="Helical" evidence="1">
    <location>
        <begin position="98"/>
        <end position="120"/>
    </location>
</feature>
<dbReference type="PANTHER" id="PTHR11161:SF0">
    <property type="entry name" value="O-ACYLTRANSFERASE LIKE PROTEIN"/>
    <property type="match status" value="1"/>
</dbReference>
<feature type="transmembrane region" description="Helical" evidence="1">
    <location>
        <begin position="377"/>
        <end position="398"/>
    </location>
</feature>
<feature type="transmembrane region" description="Helical" evidence="1">
    <location>
        <begin position="151"/>
        <end position="181"/>
    </location>
</feature>
<dbReference type="GO" id="GO:0016747">
    <property type="term" value="F:acyltransferase activity, transferring groups other than amino-acyl groups"/>
    <property type="evidence" value="ECO:0007669"/>
    <property type="project" value="InterPro"/>
</dbReference>